<dbReference type="InterPro" id="IPR016181">
    <property type="entry name" value="Acyl_CoA_acyltransferase"/>
</dbReference>
<sequence length="197" mass="22595">MEEPIAILRDHFLPDDPPSVATDQIMTPDMRNRCLAIFQSKISFLVVDRTSGQPIAARFMRVNRRVETTAADMFTDPSLKMLVGLIDIIDEKANIFERFQVDEAIQFFGMCVRRDKRRRGIGTELVEFYIQFVKNLGIRPICIRGEPTSKFSIRNYEKSGLRHLVTVDYAGYQKDVCPVMKTVPGEDVCCVYAAKYE</sequence>
<dbReference type="PROSITE" id="PS51186">
    <property type="entry name" value="GNAT"/>
    <property type="match status" value="1"/>
</dbReference>
<dbReference type="EMBL" id="JAIWYP010000009">
    <property type="protein sequence ID" value="KAH3771370.1"/>
    <property type="molecule type" value="Genomic_DNA"/>
</dbReference>
<proteinExistence type="predicted"/>
<dbReference type="Pfam" id="PF00583">
    <property type="entry name" value="Acetyltransf_1"/>
    <property type="match status" value="1"/>
</dbReference>
<dbReference type="Gene3D" id="3.40.630.30">
    <property type="match status" value="1"/>
</dbReference>
<dbReference type="CDD" id="cd04301">
    <property type="entry name" value="NAT_SF"/>
    <property type="match status" value="1"/>
</dbReference>
<accession>A0A9D4E2R4</accession>
<comment type="caution">
    <text evidence="2">The sequence shown here is derived from an EMBL/GenBank/DDBJ whole genome shotgun (WGS) entry which is preliminary data.</text>
</comment>
<feature type="domain" description="N-acetyltransferase" evidence="1">
    <location>
        <begin position="42"/>
        <end position="197"/>
    </location>
</feature>
<evidence type="ECO:0000313" key="3">
    <source>
        <dbReference type="Proteomes" id="UP000828390"/>
    </source>
</evidence>
<dbReference type="SUPFAM" id="SSF55729">
    <property type="entry name" value="Acyl-CoA N-acyltransferases (Nat)"/>
    <property type="match status" value="1"/>
</dbReference>
<evidence type="ECO:0000259" key="1">
    <source>
        <dbReference type="PROSITE" id="PS51186"/>
    </source>
</evidence>
<gene>
    <name evidence="2" type="ORF">DPMN_172686</name>
</gene>
<dbReference type="Proteomes" id="UP000828390">
    <property type="component" value="Unassembled WGS sequence"/>
</dbReference>
<dbReference type="InterPro" id="IPR000182">
    <property type="entry name" value="GNAT_dom"/>
</dbReference>
<protein>
    <recommendedName>
        <fullName evidence="1">N-acetyltransferase domain-containing protein</fullName>
    </recommendedName>
</protein>
<dbReference type="AlphaFoldDB" id="A0A9D4E2R4"/>
<dbReference type="PANTHER" id="PTHR20905">
    <property type="entry name" value="N-ACETYLTRANSFERASE-RELATED"/>
    <property type="match status" value="1"/>
</dbReference>
<dbReference type="GO" id="GO:0008080">
    <property type="term" value="F:N-acetyltransferase activity"/>
    <property type="evidence" value="ECO:0007669"/>
    <property type="project" value="TreeGrafter"/>
</dbReference>
<evidence type="ECO:0000313" key="2">
    <source>
        <dbReference type="EMBL" id="KAH3771370.1"/>
    </source>
</evidence>
<reference evidence="2" key="2">
    <citation type="submission" date="2020-11" db="EMBL/GenBank/DDBJ databases">
        <authorList>
            <person name="McCartney M.A."/>
            <person name="Auch B."/>
            <person name="Kono T."/>
            <person name="Mallez S."/>
            <person name="Becker A."/>
            <person name="Gohl D.M."/>
            <person name="Silverstein K.A.T."/>
            <person name="Koren S."/>
            <person name="Bechman K.B."/>
            <person name="Herman A."/>
            <person name="Abrahante J.E."/>
            <person name="Garbe J."/>
        </authorList>
    </citation>
    <scope>NUCLEOTIDE SEQUENCE</scope>
    <source>
        <strain evidence="2">Duluth1</strain>
        <tissue evidence="2">Whole animal</tissue>
    </source>
</reference>
<organism evidence="2 3">
    <name type="scientific">Dreissena polymorpha</name>
    <name type="common">Zebra mussel</name>
    <name type="synonym">Mytilus polymorpha</name>
    <dbReference type="NCBI Taxonomy" id="45954"/>
    <lineage>
        <taxon>Eukaryota</taxon>
        <taxon>Metazoa</taxon>
        <taxon>Spiralia</taxon>
        <taxon>Lophotrochozoa</taxon>
        <taxon>Mollusca</taxon>
        <taxon>Bivalvia</taxon>
        <taxon>Autobranchia</taxon>
        <taxon>Heteroconchia</taxon>
        <taxon>Euheterodonta</taxon>
        <taxon>Imparidentia</taxon>
        <taxon>Neoheterodontei</taxon>
        <taxon>Myida</taxon>
        <taxon>Dreissenoidea</taxon>
        <taxon>Dreissenidae</taxon>
        <taxon>Dreissena</taxon>
    </lineage>
</organism>
<reference evidence="2" key="1">
    <citation type="journal article" date="2019" name="bioRxiv">
        <title>The Genome of the Zebra Mussel, Dreissena polymorpha: A Resource for Invasive Species Research.</title>
        <authorList>
            <person name="McCartney M.A."/>
            <person name="Auch B."/>
            <person name="Kono T."/>
            <person name="Mallez S."/>
            <person name="Zhang Y."/>
            <person name="Obille A."/>
            <person name="Becker A."/>
            <person name="Abrahante J.E."/>
            <person name="Garbe J."/>
            <person name="Badalamenti J.P."/>
            <person name="Herman A."/>
            <person name="Mangelson H."/>
            <person name="Liachko I."/>
            <person name="Sullivan S."/>
            <person name="Sone E.D."/>
            <person name="Koren S."/>
            <person name="Silverstein K.A.T."/>
            <person name="Beckman K.B."/>
            <person name="Gohl D.M."/>
        </authorList>
    </citation>
    <scope>NUCLEOTIDE SEQUENCE</scope>
    <source>
        <strain evidence="2">Duluth1</strain>
        <tissue evidence="2">Whole animal</tissue>
    </source>
</reference>
<dbReference type="PANTHER" id="PTHR20905:SF28">
    <property type="entry name" value="GH28833P-RELATED"/>
    <property type="match status" value="1"/>
</dbReference>
<keyword evidence="3" id="KW-1185">Reference proteome</keyword>
<name>A0A9D4E2R4_DREPO</name>